<dbReference type="AlphaFoldDB" id="A0A078KH50"/>
<evidence type="ECO:0000313" key="3">
    <source>
        <dbReference type="Proteomes" id="UP000072874"/>
    </source>
</evidence>
<name>A0A078KH50_PLAYE</name>
<dbReference type="RefSeq" id="XP_725239.1">
    <property type="nucleotide sequence ID" value="XM_720146.1"/>
</dbReference>
<dbReference type="VEuPathDB" id="PlasmoDB:Py17XNL_000600701"/>
<protein>
    <submittedName>
        <fullName evidence="2">Mediator of RNA polymerase II transcription subunit 8, putative</fullName>
    </submittedName>
</protein>
<dbReference type="GeneID" id="3790578"/>
<evidence type="ECO:0000313" key="4">
    <source>
        <dbReference type="Proteomes" id="UP000072904"/>
    </source>
</evidence>
<proteinExistence type="predicted"/>
<dbReference type="VEuPathDB" id="PlasmoDB:PYYM_0614100"/>
<dbReference type="KEGG" id="pyo:PY17X_0615000"/>
<accession>A0A078KH50</accession>
<gene>
    <name evidence="2" type="ORF">PY17X_0615000</name>
    <name evidence="1" type="ORF">PYYM_0614100</name>
</gene>
<dbReference type="OrthoDB" id="375881at2759"/>
<reference evidence="2" key="2">
    <citation type="submission" date="2014-05" db="EMBL/GenBank/DDBJ databases">
        <authorList>
            <person name="Aslett M.A."/>
            <person name="De Silva N."/>
        </authorList>
    </citation>
    <scope>NUCLEOTIDE SEQUENCE</scope>
    <source>
        <strain evidence="2">17X</strain>
    </source>
</reference>
<dbReference type="Proteomes" id="UP000072904">
    <property type="component" value="Chromosome 6"/>
</dbReference>
<evidence type="ECO:0000313" key="2">
    <source>
        <dbReference type="EMBL" id="VTZ75380.1"/>
    </source>
</evidence>
<dbReference type="EMBL" id="LM993660">
    <property type="protein sequence ID" value="VTZ75380.1"/>
    <property type="molecule type" value="Genomic_DNA"/>
</dbReference>
<evidence type="ECO:0000313" key="1">
    <source>
        <dbReference type="EMBL" id="CDU17003.1"/>
    </source>
</evidence>
<dbReference type="VEuPathDB" id="PlasmoDB:PY17X_0615000"/>
<dbReference type="Proteomes" id="UP000072874">
    <property type="component" value="Chromosome 6"/>
</dbReference>
<reference evidence="1" key="3">
    <citation type="submission" date="2014-05" db="EMBL/GenBank/DDBJ databases">
        <authorList>
            <person name="Aslett A.Martin."/>
            <person name="De Silva Nishadi"/>
        </authorList>
    </citation>
    <scope>NUCLEOTIDE SEQUENCE</scope>
    <source>
        <strain evidence="1">YM</strain>
    </source>
</reference>
<reference evidence="3 4" key="1">
    <citation type="journal article" date="2014" name="BMC Biol.">
        <title>A comprehensive evaluation of rodent malaria parasite genomes and gene expression.</title>
        <authorList>
            <person name="Otto T.D."/>
            <person name="Bohme U."/>
            <person name="Jackson A.P."/>
            <person name="Hunt M."/>
            <person name="Franke-Fayard B."/>
            <person name="Hoeijmakers W.A."/>
            <person name="Religa A.A."/>
            <person name="Robertson L."/>
            <person name="Sanders M."/>
            <person name="Ogun S.A."/>
            <person name="Cunningham D."/>
            <person name="Erhart A."/>
            <person name="Billker O."/>
            <person name="Khan S.M."/>
            <person name="Stunnenberg H.G."/>
            <person name="Langhorne J."/>
            <person name="Holder A.A."/>
            <person name="Waters A.P."/>
            <person name="Newbold C.I."/>
            <person name="Pain A."/>
            <person name="Berriman M."/>
            <person name="Janse C.J."/>
        </authorList>
    </citation>
    <scope>NUCLEOTIDE SEQUENCE [LARGE SCALE GENOMIC DNA]</scope>
    <source>
        <strain evidence="2 3">17X</strain>
        <strain evidence="1 4">YM</strain>
    </source>
</reference>
<reference evidence="2" key="4">
    <citation type="submission" date="2019-05" db="EMBL/GenBank/DDBJ databases">
        <authorList>
            <consortium name="Pathogen Informatics"/>
        </authorList>
    </citation>
    <scope>NUCLEOTIDE SEQUENCE</scope>
    <source>
        <strain evidence="2">17X</strain>
    </source>
</reference>
<sequence>MNELYENRKEEDENENVEIKINNIANKLANILYITTVSMKENFDIRNNLPYAKLINDMKSYCVNLIQSITNLNSNLYNLTCLPVHTIPRNPYNNVQDVNTITNNISVDDTIDKIKENKQLLIKFEENYNKTDFNKIIKQIELFNDNIFSALNNLEHIKVPFKYEETQTYGNILSERLKNKHRDHEHLEVYIAKMNYGIF</sequence>
<dbReference type="VEuPathDB" id="PlasmoDB:PY04865"/>
<dbReference type="EMBL" id="LK934634">
    <property type="protein sequence ID" value="CDU17003.1"/>
    <property type="molecule type" value="Genomic_DNA"/>
</dbReference>
<dbReference type="OMA" id="YTCLPVH"/>
<organism evidence="2 3">
    <name type="scientific">Plasmodium yoelii</name>
    <dbReference type="NCBI Taxonomy" id="5861"/>
    <lineage>
        <taxon>Eukaryota</taxon>
        <taxon>Sar</taxon>
        <taxon>Alveolata</taxon>
        <taxon>Apicomplexa</taxon>
        <taxon>Aconoidasida</taxon>
        <taxon>Haemosporida</taxon>
        <taxon>Plasmodiidae</taxon>
        <taxon>Plasmodium</taxon>
        <taxon>Plasmodium (Vinckeia)</taxon>
    </lineage>
</organism>